<evidence type="ECO:0000313" key="2">
    <source>
        <dbReference type="EMBL" id="CAB4124626.1"/>
    </source>
</evidence>
<protein>
    <submittedName>
        <fullName evidence="3">Uncharacterized protein</fullName>
    </submittedName>
</protein>
<evidence type="ECO:0000313" key="1">
    <source>
        <dbReference type="EMBL" id="CAB4122352.1"/>
    </source>
</evidence>
<dbReference type="EMBL" id="LR798280">
    <property type="protein sequence ID" value="CAB5219909.1"/>
    <property type="molecule type" value="Genomic_DNA"/>
</dbReference>
<organism evidence="3">
    <name type="scientific">uncultured Caudovirales phage</name>
    <dbReference type="NCBI Taxonomy" id="2100421"/>
    <lineage>
        <taxon>Viruses</taxon>
        <taxon>Duplodnaviria</taxon>
        <taxon>Heunggongvirae</taxon>
        <taxon>Uroviricota</taxon>
        <taxon>Caudoviricetes</taxon>
        <taxon>Peduoviridae</taxon>
        <taxon>Maltschvirus</taxon>
        <taxon>Maltschvirus maltsch</taxon>
    </lineage>
</organism>
<proteinExistence type="predicted"/>
<dbReference type="EMBL" id="LR796166">
    <property type="protein sequence ID" value="CAB4122352.1"/>
    <property type="molecule type" value="Genomic_DNA"/>
</dbReference>
<reference evidence="3" key="1">
    <citation type="submission" date="2020-05" db="EMBL/GenBank/DDBJ databases">
        <authorList>
            <person name="Chiriac C."/>
            <person name="Salcher M."/>
            <person name="Ghai R."/>
            <person name="Kavagutti S V."/>
        </authorList>
    </citation>
    <scope>NUCLEOTIDE SEQUENCE</scope>
</reference>
<gene>
    <name evidence="3" type="ORF">UFOVP234_66</name>
    <name evidence="1" type="ORF">UFOVP35_6</name>
    <name evidence="2" type="ORF">UFOVP52_41</name>
</gene>
<accession>A0A6J7WPK3</accession>
<name>A0A6J7WPK3_9CAUD</name>
<evidence type="ECO:0000313" key="3">
    <source>
        <dbReference type="EMBL" id="CAB5219909.1"/>
    </source>
</evidence>
<dbReference type="EMBL" id="LR796190">
    <property type="protein sequence ID" value="CAB4124626.1"/>
    <property type="molecule type" value="Genomic_DNA"/>
</dbReference>
<sequence length="199" mass="20854">MADQKISAMPSATTPLTGAELVPLVQSGVNVKSTLSAFGQYAVNTLANYGAFQDIDGPQTAASNTVTQLRINTTDFTQGVTISSNRITLANAGVYSIIISLQLSNDSANYDDFTLWPVLNGVAPAGSASVIAVPVKKGNRNGHTILCVQYTYEFSANGYFEFNWHNNDGNASIVTFPASVVAPIHPAAAGVILSVIQVG</sequence>